<organism evidence="3 4">
    <name type="scientific">Spodoptera exigua</name>
    <name type="common">Beet armyworm</name>
    <name type="synonym">Noctua fulgens</name>
    <dbReference type="NCBI Taxonomy" id="7107"/>
    <lineage>
        <taxon>Eukaryota</taxon>
        <taxon>Metazoa</taxon>
        <taxon>Ecdysozoa</taxon>
        <taxon>Arthropoda</taxon>
        <taxon>Hexapoda</taxon>
        <taxon>Insecta</taxon>
        <taxon>Pterygota</taxon>
        <taxon>Neoptera</taxon>
        <taxon>Endopterygota</taxon>
        <taxon>Lepidoptera</taxon>
        <taxon>Glossata</taxon>
        <taxon>Ditrysia</taxon>
        <taxon>Noctuoidea</taxon>
        <taxon>Noctuidae</taxon>
        <taxon>Amphipyrinae</taxon>
        <taxon>Spodoptera</taxon>
    </lineage>
</organism>
<evidence type="ECO:0000313" key="4">
    <source>
        <dbReference type="Proteomes" id="UP000814243"/>
    </source>
</evidence>
<feature type="domain" description="PiggyBac transposable element-derived protein" evidence="2">
    <location>
        <begin position="112"/>
        <end position="301"/>
    </location>
</feature>
<feature type="compositionally biased region" description="Acidic residues" evidence="1">
    <location>
        <begin position="16"/>
        <end position="35"/>
    </location>
</feature>
<evidence type="ECO:0000313" key="3">
    <source>
        <dbReference type="EMBL" id="KAH9640966.1"/>
    </source>
</evidence>
<sequence length="314" mass="35970">MSNNLQDDRIAAALLEENDTSSDDENFLPSSDDEADHISEASEVQSDTDVEDAENNLEPYLDNTSQPFYLGKDGRTKWYKSPPRTNVRTRAENLITHLPGCKDAARHKKTQLECFEIFFTDEIIDMVLIYTNQKITSRMENSTSNPSYGETNKAEIKALFGLLFLAGLFRSGRQSLIDLWSNDGTGIEVFRNTMSRQRFSFLINNLRFDDSSTRTARATIDRLAPIRDVFDIFVKNCQNAYTPHEYLTIDEELVAFRGRCIFRQYIPSKPAKYGLKIYALVDAKTFYTMNLEIYCGKQPDNSPYTLSNKPFDVL</sequence>
<dbReference type="InterPro" id="IPR029526">
    <property type="entry name" value="PGBD"/>
</dbReference>
<evidence type="ECO:0000256" key="1">
    <source>
        <dbReference type="SAM" id="MobiDB-lite"/>
    </source>
</evidence>
<dbReference type="AlphaFoldDB" id="A0A922SKN6"/>
<proteinExistence type="predicted"/>
<evidence type="ECO:0000259" key="2">
    <source>
        <dbReference type="Pfam" id="PF13843"/>
    </source>
</evidence>
<feature type="region of interest" description="Disordered" evidence="1">
    <location>
        <begin position="1"/>
        <end position="83"/>
    </location>
</feature>
<gene>
    <name evidence="3" type="ORF">HF086_015062</name>
</gene>
<protein>
    <recommendedName>
        <fullName evidence="2">PiggyBac transposable element-derived protein domain-containing protein</fullName>
    </recommendedName>
</protein>
<comment type="caution">
    <text evidence="3">The sequence shown here is derived from an EMBL/GenBank/DDBJ whole genome shotgun (WGS) entry which is preliminary data.</text>
</comment>
<dbReference type="PANTHER" id="PTHR46599:SF6">
    <property type="entry name" value="DUAL SPECIFICITY PHOSPHATASE 26"/>
    <property type="match status" value="1"/>
</dbReference>
<accession>A0A922SKN6</accession>
<dbReference type="EMBL" id="JACEFF010000259">
    <property type="protein sequence ID" value="KAH9640966.1"/>
    <property type="molecule type" value="Genomic_DNA"/>
</dbReference>
<dbReference type="Proteomes" id="UP000814243">
    <property type="component" value="Unassembled WGS sequence"/>
</dbReference>
<dbReference type="Pfam" id="PF13843">
    <property type="entry name" value="DDE_Tnp_1_7"/>
    <property type="match status" value="1"/>
</dbReference>
<feature type="compositionally biased region" description="Acidic residues" evidence="1">
    <location>
        <begin position="46"/>
        <end position="55"/>
    </location>
</feature>
<name>A0A922SKN6_SPOEX</name>
<feature type="compositionally biased region" description="Basic and acidic residues" evidence="1">
    <location>
        <begin position="1"/>
        <end position="10"/>
    </location>
</feature>
<reference evidence="3" key="1">
    <citation type="journal article" date="2021" name="G3 (Bethesda)">
        <title>Genome and transcriptome analysis of the beet armyworm Spodoptera exigua reveals targets for pest control. .</title>
        <authorList>
            <person name="Simon S."/>
            <person name="Breeschoten T."/>
            <person name="Jansen H.J."/>
            <person name="Dirks R.P."/>
            <person name="Schranz M.E."/>
            <person name="Ros V.I.D."/>
        </authorList>
    </citation>
    <scope>NUCLEOTIDE SEQUENCE</scope>
    <source>
        <strain evidence="3">TB_SE_WUR_2020</strain>
    </source>
</reference>
<dbReference type="PANTHER" id="PTHR46599">
    <property type="entry name" value="PIGGYBAC TRANSPOSABLE ELEMENT-DERIVED PROTEIN 4"/>
    <property type="match status" value="1"/>
</dbReference>